<dbReference type="Pfam" id="PF01558">
    <property type="entry name" value="POR"/>
    <property type="match status" value="1"/>
</dbReference>
<evidence type="ECO:0000259" key="2">
    <source>
        <dbReference type="Pfam" id="PF01558"/>
    </source>
</evidence>
<dbReference type="SUPFAM" id="SSF53323">
    <property type="entry name" value="Pyruvate-ferredoxin oxidoreductase, PFOR, domain III"/>
    <property type="match status" value="1"/>
</dbReference>
<evidence type="ECO:0000313" key="3">
    <source>
        <dbReference type="EMBL" id="MDK2565072.1"/>
    </source>
</evidence>
<name>A0ABT7EEF6_9FIRM</name>
<feature type="domain" description="Pyruvate/ketoisovalerate oxidoreductase catalytic" evidence="2">
    <location>
        <begin position="11"/>
        <end position="169"/>
    </location>
</feature>
<evidence type="ECO:0000313" key="4">
    <source>
        <dbReference type="Proteomes" id="UP001301012"/>
    </source>
</evidence>
<dbReference type="PANTHER" id="PTHR42730:SF1">
    <property type="entry name" value="2-OXOGLUTARATE SYNTHASE SUBUNIT KORC"/>
    <property type="match status" value="1"/>
</dbReference>
<keyword evidence="4" id="KW-1185">Reference proteome</keyword>
<keyword evidence="1" id="KW-0560">Oxidoreductase</keyword>
<comment type="caution">
    <text evidence="3">The sequence shown here is derived from an EMBL/GenBank/DDBJ whole genome shotgun (WGS) entry which is preliminary data.</text>
</comment>
<evidence type="ECO:0000256" key="1">
    <source>
        <dbReference type="ARBA" id="ARBA00023002"/>
    </source>
</evidence>
<organism evidence="3 4">
    <name type="scientific">Romboutsia sedimentorum</name>
    <dbReference type="NCBI Taxonomy" id="1368474"/>
    <lineage>
        <taxon>Bacteria</taxon>
        <taxon>Bacillati</taxon>
        <taxon>Bacillota</taxon>
        <taxon>Clostridia</taxon>
        <taxon>Peptostreptococcales</taxon>
        <taxon>Peptostreptococcaceae</taxon>
        <taxon>Romboutsia</taxon>
    </lineage>
</organism>
<reference evidence="3 4" key="1">
    <citation type="submission" date="2023-05" db="EMBL/GenBank/DDBJ databases">
        <title>Rombocin, a short stable natural nisin variant, displays selective antimicrobial activity against Listeria monocytogenes and employs dual mode of action to kill target bacterial strains.</title>
        <authorList>
            <person name="Wambui J."/>
            <person name="Stephan R."/>
            <person name="Kuipers O.P."/>
        </authorList>
    </citation>
    <scope>NUCLEOTIDE SEQUENCE [LARGE SCALE GENOMIC DNA]</scope>
    <source>
        <strain evidence="3 4">RC002</strain>
    </source>
</reference>
<dbReference type="InterPro" id="IPR002869">
    <property type="entry name" value="Pyrv_flavodox_OxRed_cen"/>
</dbReference>
<dbReference type="Gene3D" id="3.40.920.10">
    <property type="entry name" value="Pyruvate-ferredoxin oxidoreductase, PFOR, domain III"/>
    <property type="match status" value="1"/>
</dbReference>
<dbReference type="PANTHER" id="PTHR42730">
    <property type="entry name" value="2-OXOGLUTARATE SYNTHASE SUBUNIT KORC"/>
    <property type="match status" value="1"/>
</dbReference>
<gene>
    <name evidence="3" type="ORF">QOZ84_16195</name>
</gene>
<dbReference type="InterPro" id="IPR052554">
    <property type="entry name" value="2-oxoglutarate_synth_KorC"/>
</dbReference>
<dbReference type="Proteomes" id="UP001301012">
    <property type="component" value="Unassembled WGS sequence"/>
</dbReference>
<protein>
    <submittedName>
        <fullName evidence="3">2-oxoacid:acceptor oxidoreductase family protein</fullName>
    </submittedName>
</protein>
<dbReference type="InterPro" id="IPR019752">
    <property type="entry name" value="Pyrv/ketoisovalerate_OxRed_cat"/>
</dbReference>
<proteinExistence type="predicted"/>
<sequence length="180" mass="19427">MKKEIRLSGSGGQGLILAGVILAEGAILSNLNAVQSQSYGPEARGGASKAEVIISDKNINFPKIIKSDILISLTQKSFNEYSAHIKEDSIVIVDSSIEVNDQIKASIHKVPILQTANDVLKKPMTANIITLGVLSNLIPEINPEHIKIAISNRVPKGSEELNIKAFEQGKVFLKEVVNAY</sequence>
<dbReference type="RefSeq" id="WP_284133934.1">
    <property type="nucleotide sequence ID" value="NZ_JASKYM010000018.1"/>
</dbReference>
<accession>A0ABT7EEF6</accession>
<dbReference type="EMBL" id="JASKYM010000018">
    <property type="protein sequence ID" value="MDK2565072.1"/>
    <property type="molecule type" value="Genomic_DNA"/>
</dbReference>